<dbReference type="Gene3D" id="3.60.20.30">
    <property type="entry name" value="(Glycosyl)asparaginase"/>
    <property type="match status" value="1"/>
</dbReference>
<evidence type="ECO:0000256" key="4">
    <source>
        <dbReference type="ARBA" id="ARBA00022813"/>
    </source>
</evidence>
<comment type="function">
    <text evidence="6">Cleaves the GlcNAc-Asn bond which joins oligosaccharides to the peptide of asparagine-linked glycoproteins.</text>
</comment>
<evidence type="ECO:0000256" key="9">
    <source>
        <dbReference type="ARBA" id="ARBA00079301"/>
    </source>
</evidence>
<feature type="binding site" evidence="12">
    <location>
        <begin position="268"/>
        <end position="271"/>
    </location>
    <ligand>
        <name>substrate</name>
    </ligand>
</feature>
<keyword evidence="16" id="KW-1185">Reference proteome</keyword>
<evidence type="ECO:0000256" key="5">
    <source>
        <dbReference type="ARBA" id="ARBA00050421"/>
    </source>
</evidence>
<dbReference type="EMBL" id="JAZDUA010000002">
    <property type="protein sequence ID" value="KAK7874454.1"/>
    <property type="molecule type" value="Genomic_DNA"/>
</dbReference>
<evidence type="ECO:0000256" key="12">
    <source>
        <dbReference type="PIRSR" id="PIRSR600246-2"/>
    </source>
</evidence>
<evidence type="ECO:0000256" key="6">
    <source>
        <dbReference type="ARBA" id="ARBA00053295"/>
    </source>
</evidence>
<sequence>MDSVLDPRSNSEPYERKQVLSYSWIIFMIFVSLNSASGFETDRNYVLHAKHKYSHRSKMLPVVVNTWPFTNATAKAWETVYDKKGTALDAVEKGCTACEEEQCDGTVGYGGSPDENGETTLDAMIMDGTTMNMGAVAALRRIKKAISVARHVLHYTDHSMLAGSQATEFAVRMGFKEESLQTEISRDMWRKWKGQNCQPNFWMNVSPDPRNNCGPYTPNPTTSVASKATNNVFDDKNHDTIGMVVIDRDGHIAAGTSTNGAKHKIPGRVGDSPIAGAGAYADGSVGGAAATGDGDVMMRFLPSFVAVEEMRRGSTPQKAAEAAIHRIIPHYPNFSGAVVTIHKDGEYAAACHGMDKFRYSVCNPTLGEVTVHSVPCLKTK</sequence>
<feature type="transmembrane region" description="Helical" evidence="14">
    <location>
        <begin position="20"/>
        <end position="39"/>
    </location>
</feature>
<dbReference type="GO" id="GO:0003948">
    <property type="term" value="F:N4-(beta-N-acetylglucosaminyl)-L-asparaginase activity"/>
    <property type="evidence" value="ECO:0007669"/>
    <property type="project" value="UniProtKB-EC"/>
</dbReference>
<proteinExistence type="inferred from homology"/>
<evidence type="ECO:0000256" key="7">
    <source>
        <dbReference type="ARBA" id="ARBA00066729"/>
    </source>
</evidence>
<keyword evidence="14" id="KW-1133">Transmembrane helix</keyword>
<dbReference type="FunFam" id="3.60.20.30:FF:000003">
    <property type="entry name" value="N(4)-(Beta-N-acetylglucosaminyl)-L-asparaginase isoform X1"/>
    <property type="match status" value="1"/>
</dbReference>
<dbReference type="InterPro" id="IPR029055">
    <property type="entry name" value="Ntn_hydrolases_N"/>
</dbReference>
<dbReference type="Proteomes" id="UP001378592">
    <property type="component" value="Unassembled WGS sequence"/>
</dbReference>
<comment type="similarity">
    <text evidence="1">Belongs to the Ntn-hydrolase family.</text>
</comment>
<protein>
    <recommendedName>
        <fullName evidence="7">N(4)-(beta-N-acetylglucosaminyl)-L-asparaginase</fullName>
        <ecNumber evidence="7">3.5.1.26</ecNumber>
    </recommendedName>
    <alternativeName>
        <fullName evidence="9">Aspartylglucosaminidase</fullName>
    </alternativeName>
    <alternativeName>
        <fullName evidence="8">Glycosylasparaginase</fullName>
    </alternativeName>
    <alternativeName>
        <fullName evidence="10">N4-(N-acetyl-beta-glucosaminyl)-L-asparagine amidase</fullName>
    </alternativeName>
</protein>
<dbReference type="PANTHER" id="PTHR10188">
    <property type="entry name" value="L-ASPARAGINASE"/>
    <property type="match status" value="1"/>
</dbReference>
<keyword evidence="4" id="KW-0068">Autocatalytic cleavage</keyword>
<evidence type="ECO:0000256" key="13">
    <source>
        <dbReference type="PIRSR" id="PIRSR600246-3"/>
    </source>
</evidence>
<evidence type="ECO:0000256" key="2">
    <source>
        <dbReference type="ARBA" id="ARBA00022670"/>
    </source>
</evidence>
<dbReference type="AlphaFoldDB" id="A0AAN9ZJZ8"/>
<dbReference type="CDD" id="cd04513">
    <property type="entry name" value="Glycosylasparaginase"/>
    <property type="match status" value="1"/>
</dbReference>
<accession>A0AAN9ZJZ8</accession>
<evidence type="ECO:0000256" key="14">
    <source>
        <dbReference type="SAM" id="Phobius"/>
    </source>
</evidence>
<evidence type="ECO:0000256" key="1">
    <source>
        <dbReference type="ARBA" id="ARBA00010872"/>
    </source>
</evidence>
<comment type="catalytic activity">
    <reaction evidence="5">
        <text>N(4)-(beta-N-acetyl-D-glucosaminyl)-L-asparagine + H2O = N-acetyl-beta-D-glucosaminylamine + L-aspartate + H(+)</text>
        <dbReference type="Rhea" id="RHEA:11544"/>
        <dbReference type="ChEBI" id="CHEBI:15377"/>
        <dbReference type="ChEBI" id="CHEBI:15378"/>
        <dbReference type="ChEBI" id="CHEBI:15947"/>
        <dbReference type="ChEBI" id="CHEBI:29991"/>
        <dbReference type="ChEBI" id="CHEBI:58080"/>
        <dbReference type="EC" id="3.5.1.26"/>
    </reaction>
</comment>
<feature type="binding site" evidence="12">
    <location>
        <begin position="291"/>
        <end position="294"/>
    </location>
    <ligand>
        <name>substrate</name>
    </ligand>
</feature>
<comment type="caution">
    <text evidence="15">The sequence shown here is derived from an EMBL/GenBank/DDBJ whole genome shotgun (WGS) entry which is preliminary data.</text>
</comment>
<dbReference type="Pfam" id="PF01112">
    <property type="entry name" value="Asparaginase_2"/>
    <property type="match status" value="1"/>
</dbReference>
<reference evidence="15 16" key="1">
    <citation type="submission" date="2024-03" db="EMBL/GenBank/DDBJ databases">
        <title>The genome assembly and annotation of the cricket Gryllus longicercus Weissman &amp; Gray.</title>
        <authorList>
            <person name="Szrajer S."/>
            <person name="Gray D."/>
            <person name="Ylla G."/>
        </authorList>
    </citation>
    <scope>NUCLEOTIDE SEQUENCE [LARGE SCALE GENOMIC DNA]</scope>
    <source>
        <strain evidence="15">DAG 2021-001</strain>
        <tissue evidence="15">Whole body minus gut</tissue>
    </source>
</reference>
<keyword evidence="14" id="KW-0812">Transmembrane</keyword>
<gene>
    <name evidence="15" type="ORF">R5R35_001545</name>
</gene>
<feature type="active site" description="Nucleophile" evidence="11">
    <location>
        <position position="240"/>
    </location>
</feature>
<feature type="site" description="Cleavage; by autolysis" evidence="13">
    <location>
        <begin position="239"/>
        <end position="240"/>
    </location>
</feature>
<organism evidence="15 16">
    <name type="scientific">Gryllus longicercus</name>
    <dbReference type="NCBI Taxonomy" id="2509291"/>
    <lineage>
        <taxon>Eukaryota</taxon>
        <taxon>Metazoa</taxon>
        <taxon>Ecdysozoa</taxon>
        <taxon>Arthropoda</taxon>
        <taxon>Hexapoda</taxon>
        <taxon>Insecta</taxon>
        <taxon>Pterygota</taxon>
        <taxon>Neoptera</taxon>
        <taxon>Polyneoptera</taxon>
        <taxon>Orthoptera</taxon>
        <taxon>Ensifera</taxon>
        <taxon>Gryllidea</taxon>
        <taxon>Grylloidea</taxon>
        <taxon>Gryllidae</taxon>
        <taxon>Gryllinae</taxon>
        <taxon>Gryllus</taxon>
    </lineage>
</organism>
<dbReference type="GO" id="GO:0006508">
    <property type="term" value="P:proteolysis"/>
    <property type="evidence" value="ECO:0007669"/>
    <property type="project" value="UniProtKB-KW"/>
</dbReference>
<dbReference type="PANTHER" id="PTHR10188:SF6">
    <property type="entry name" value="N(4)-(BETA-N-ACETYLGLUCOSAMINYL)-L-ASPARAGINASE"/>
    <property type="match status" value="1"/>
</dbReference>
<dbReference type="SUPFAM" id="SSF56235">
    <property type="entry name" value="N-terminal nucleophile aminohydrolases (Ntn hydrolases)"/>
    <property type="match status" value="1"/>
</dbReference>
<evidence type="ECO:0000256" key="3">
    <source>
        <dbReference type="ARBA" id="ARBA00022801"/>
    </source>
</evidence>
<keyword evidence="14" id="KW-0472">Membrane</keyword>
<name>A0AAN9ZJZ8_9ORTH</name>
<evidence type="ECO:0000256" key="8">
    <source>
        <dbReference type="ARBA" id="ARBA00078726"/>
    </source>
</evidence>
<dbReference type="GO" id="GO:0008233">
    <property type="term" value="F:peptidase activity"/>
    <property type="evidence" value="ECO:0007669"/>
    <property type="project" value="UniProtKB-KW"/>
</dbReference>
<dbReference type="InterPro" id="IPR000246">
    <property type="entry name" value="Peptidase_T2"/>
</dbReference>
<keyword evidence="3" id="KW-0378">Hydrolase</keyword>
<evidence type="ECO:0000256" key="10">
    <source>
        <dbReference type="ARBA" id="ARBA00080645"/>
    </source>
</evidence>
<dbReference type="GO" id="GO:0005764">
    <property type="term" value="C:lysosome"/>
    <property type="evidence" value="ECO:0007669"/>
    <property type="project" value="TreeGrafter"/>
</dbReference>
<keyword evidence="2" id="KW-0645">Protease</keyword>
<evidence type="ECO:0000313" key="16">
    <source>
        <dbReference type="Proteomes" id="UP001378592"/>
    </source>
</evidence>
<evidence type="ECO:0000313" key="15">
    <source>
        <dbReference type="EMBL" id="KAK7874454.1"/>
    </source>
</evidence>
<dbReference type="EC" id="3.5.1.26" evidence="7"/>
<evidence type="ECO:0000256" key="11">
    <source>
        <dbReference type="PIRSR" id="PIRSR600246-1"/>
    </source>
</evidence>